<evidence type="ECO:0000259" key="2">
    <source>
        <dbReference type="Pfam" id="PF00561"/>
    </source>
</evidence>
<dbReference type="Proteomes" id="UP001301731">
    <property type="component" value="Chromosome"/>
</dbReference>
<proteinExistence type="predicted"/>
<evidence type="ECO:0000256" key="1">
    <source>
        <dbReference type="SAM" id="MobiDB-lite"/>
    </source>
</evidence>
<evidence type="ECO:0000313" key="5">
    <source>
        <dbReference type="Proteomes" id="UP001301731"/>
    </source>
</evidence>
<sequence>MTAFILVPGPYTGGWVWQDVAARLREAGAEAHAATLTGMAPDGAAADAEADLETHIQDVLDLIDRIDDPEIVLVGHDYGIHPVFGAADRRPERIARIVHADAGMARDGAPALALVPDPTVHEALAAPEDGAHPGPLPAPATRDDWQRWGSTEGVTDEAIARLSRLAAPQPHGTLTQPLKLTGAAAGLPVTGVLCVANGSSIATLEAVVQLGDPRLQALIDPRITFFELATGHWPMLSAPDTLADVLLAAAKGDGHRLSRPAEGELPPHLRPFLLDLPEHRRERVGRVDLHLPDADGPRPAVLFVHGGPVPDGVEPTPRDWPTFIGYGRYAASRGVVGATLDHRLHEVTAYPQAHEDVAAAVELLRADPRVDPDRIALWFVSAGGLLSAPWIAGREPWLRCVAAGYPILAPLPNWGVPEPRFQPVAALGATDRPPLVLLRMERERAEIAATVAEFLAAAEETAADIEVIDLPGGVHGFETVDHSEEARDALGRTMRAVLDRLGI</sequence>
<feature type="region of interest" description="Disordered" evidence="1">
    <location>
        <begin position="125"/>
        <end position="146"/>
    </location>
</feature>
<dbReference type="RefSeq" id="WP_318100425.1">
    <property type="nucleotide sequence ID" value="NZ_CP137573.1"/>
</dbReference>
<dbReference type="PANTHER" id="PTHR10992">
    <property type="entry name" value="METHYLESTERASE FAMILY MEMBER"/>
    <property type="match status" value="1"/>
</dbReference>
<dbReference type="Pfam" id="PF00561">
    <property type="entry name" value="Abhydrolase_1"/>
    <property type="match status" value="1"/>
</dbReference>
<dbReference type="InterPro" id="IPR000073">
    <property type="entry name" value="AB_hydrolase_1"/>
</dbReference>
<feature type="domain" description="AB hydrolase-1" evidence="2">
    <location>
        <begin position="3"/>
        <end position="102"/>
    </location>
</feature>
<keyword evidence="4" id="KW-0378">Hydrolase</keyword>
<dbReference type="PANTHER" id="PTHR10992:SF785">
    <property type="entry name" value="METHYLESTERASE 14, CHLOROPLASTIC-RELATED"/>
    <property type="match status" value="1"/>
</dbReference>
<dbReference type="EMBL" id="CP137573">
    <property type="protein sequence ID" value="WOX20155.1"/>
    <property type="molecule type" value="Genomic_DNA"/>
</dbReference>
<dbReference type="Pfam" id="PF20434">
    <property type="entry name" value="BD-FAE"/>
    <property type="match status" value="1"/>
</dbReference>
<dbReference type="InterPro" id="IPR029058">
    <property type="entry name" value="AB_hydrolase_fold"/>
</dbReference>
<feature type="domain" description="BD-FAE-like" evidence="3">
    <location>
        <begin position="288"/>
        <end position="388"/>
    </location>
</feature>
<organism evidence="4 5">
    <name type="scientific">Streptomyces solicathayae</name>
    <dbReference type="NCBI Taxonomy" id="3081768"/>
    <lineage>
        <taxon>Bacteria</taxon>
        <taxon>Bacillati</taxon>
        <taxon>Actinomycetota</taxon>
        <taxon>Actinomycetes</taxon>
        <taxon>Kitasatosporales</taxon>
        <taxon>Streptomycetaceae</taxon>
        <taxon>Streptomyces</taxon>
    </lineage>
</organism>
<evidence type="ECO:0000313" key="4">
    <source>
        <dbReference type="EMBL" id="WOX20155.1"/>
    </source>
</evidence>
<dbReference type="InterPro" id="IPR045889">
    <property type="entry name" value="MES/HNL"/>
</dbReference>
<dbReference type="GO" id="GO:0016787">
    <property type="term" value="F:hydrolase activity"/>
    <property type="evidence" value="ECO:0007669"/>
    <property type="project" value="UniProtKB-KW"/>
</dbReference>
<keyword evidence="5" id="KW-1185">Reference proteome</keyword>
<dbReference type="InterPro" id="IPR049492">
    <property type="entry name" value="BD-FAE-like_dom"/>
</dbReference>
<gene>
    <name evidence="4" type="ORF">R2D22_01610</name>
</gene>
<accession>A0ABZ0LKX0</accession>
<protein>
    <submittedName>
        <fullName evidence="4">Alpha/beta hydrolase</fullName>
    </submittedName>
</protein>
<dbReference type="Gene3D" id="3.40.50.1820">
    <property type="entry name" value="alpha/beta hydrolase"/>
    <property type="match status" value="2"/>
</dbReference>
<reference evidence="4 5" key="1">
    <citation type="submission" date="2023-10" db="EMBL/GenBank/DDBJ databases">
        <title>The genome sequence of Streptomyces sp. HUAS YS2.</title>
        <authorList>
            <person name="Mo P."/>
        </authorList>
    </citation>
    <scope>NUCLEOTIDE SEQUENCE [LARGE SCALE GENOMIC DNA]</scope>
    <source>
        <strain evidence="4 5">HUAS YS2</strain>
    </source>
</reference>
<dbReference type="SUPFAM" id="SSF53474">
    <property type="entry name" value="alpha/beta-Hydrolases"/>
    <property type="match status" value="2"/>
</dbReference>
<name>A0ABZ0LKX0_9ACTN</name>
<evidence type="ECO:0000259" key="3">
    <source>
        <dbReference type="Pfam" id="PF20434"/>
    </source>
</evidence>